<dbReference type="GO" id="GO:0016491">
    <property type="term" value="F:oxidoreductase activity"/>
    <property type="evidence" value="ECO:0007669"/>
    <property type="project" value="UniProtKB-KW"/>
</dbReference>
<organism evidence="23 24">
    <name type="scientific">Bergeriella denitrificans</name>
    <name type="common">Neisseria denitrificans</name>
    <dbReference type="NCBI Taxonomy" id="494"/>
    <lineage>
        <taxon>Bacteria</taxon>
        <taxon>Pseudomonadati</taxon>
        <taxon>Pseudomonadota</taxon>
        <taxon>Betaproteobacteria</taxon>
        <taxon>Neisseriales</taxon>
        <taxon>Neisseriaceae</taxon>
        <taxon>Bergeriella</taxon>
    </lineage>
</organism>
<dbReference type="PROSITE" id="PS50855">
    <property type="entry name" value="COX1"/>
    <property type="match status" value="1"/>
</dbReference>
<dbReference type="UniPathway" id="UPA00705"/>
<keyword evidence="17 21" id="KW-0472">Membrane</keyword>
<comment type="cofactor">
    <cofactor evidence="19">
        <name>heme</name>
        <dbReference type="ChEBI" id="CHEBI:30413"/>
    </cofactor>
    <text evidence="19">Binds 2 heme groups per subunit, denoted as high- and low-spin.</text>
</comment>
<feature type="binding site" evidence="19">
    <location>
        <position position="206"/>
    </location>
    <ligand>
        <name>Cu cation</name>
        <dbReference type="ChEBI" id="CHEBI:23378"/>
        <label>B</label>
    </ligand>
</feature>
<dbReference type="SUPFAM" id="SSF81442">
    <property type="entry name" value="Cytochrome c oxidase subunit I-like"/>
    <property type="match status" value="1"/>
</dbReference>
<dbReference type="GO" id="GO:0015990">
    <property type="term" value="P:electron transport coupled proton transport"/>
    <property type="evidence" value="ECO:0007669"/>
    <property type="project" value="TreeGrafter"/>
</dbReference>
<dbReference type="PANTHER" id="PTHR10422:SF29">
    <property type="entry name" value="CYTOCHROME C OXIDASE SUBUNIT 1 HOMOLOG, BACTEROID"/>
    <property type="match status" value="1"/>
</dbReference>
<evidence type="ECO:0000256" key="4">
    <source>
        <dbReference type="ARBA" id="ARBA00009578"/>
    </source>
</evidence>
<evidence type="ECO:0000256" key="21">
    <source>
        <dbReference type="SAM" id="Phobius"/>
    </source>
</evidence>
<keyword evidence="15 19" id="KW-0408">Iron</keyword>
<evidence type="ECO:0000256" key="12">
    <source>
        <dbReference type="ARBA" id="ARBA00022967"/>
    </source>
</evidence>
<dbReference type="PROSITE" id="PS00077">
    <property type="entry name" value="COX1_CUB"/>
    <property type="match status" value="1"/>
</dbReference>
<dbReference type="Gene3D" id="1.20.210.10">
    <property type="entry name" value="Cytochrome c oxidase-like, subunit I domain"/>
    <property type="match status" value="1"/>
</dbReference>
<keyword evidence="7" id="KW-1003">Cell membrane</keyword>
<feature type="binding site" description="axial binding residue" evidence="19">
    <location>
        <position position="59"/>
    </location>
    <ligand>
        <name>heme b</name>
        <dbReference type="ChEBI" id="CHEBI:60344"/>
        <label>1; low-spin</label>
    </ligand>
    <ligandPart>
        <name>Fe</name>
        <dbReference type="ChEBI" id="CHEBI:18248"/>
    </ligandPart>
</feature>
<feature type="transmembrane region" description="Helical" evidence="21">
    <location>
        <begin position="305"/>
        <end position="321"/>
    </location>
</feature>
<dbReference type="RefSeq" id="WP_066077691.1">
    <property type="nucleotide sequence ID" value="NZ_CP181246.1"/>
</dbReference>
<evidence type="ECO:0000256" key="20">
    <source>
        <dbReference type="RuleBase" id="RU000370"/>
    </source>
</evidence>
<dbReference type="GO" id="GO:0004129">
    <property type="term" value="F:cytochrome-c oxidase activity"/>
    <property type="evidence" value="ECO:0007669"/>
    <property type="project" value="UniProtKB-EC"/>
</dbReference>
<gene>
    <name evidence="23" type="ORF">NCTC10295_01568</name>
</gene>
<feature type="binding site" evidence="19">
    <location>
        <position position="256"/>
    </location>
    <ligand>
        <name>Cu cation</name>
        <dbReference type="ChEBI" id="CHEBI:23378"/>
        <label>B</label>
    </ligand>
</feature>
<comment type="catalytic activity">
    <reaction evidence="18">
        <text>4 Fe(II)-[cytochrome c] + O2 + 8 H(+)(in) = 4 Fe(III)-[cytochrome c] + 2 H2O + 4 H(+)(out)</text>
        <dbReference type="Rhea" id="RHEA:11436"/>
        <dbReference type="Rhea" id="RHEA-COMP:10350"/>
        <dbReference type="Rhea" id="RHEA-COMP:14399"/>
        <dbReference type="ChEBI" id="CHEBI:15377"/>
        <dbReference type="ChEBI" id="CHEBI:15378"/>
        <dbReference type="ChEBI" id="CHEBI:15379"/>
        <dbReference type="ChEBI" id="CHEBI:29033"/>
        <dbReference type="ChEBI" id="CHEBI:29034"/>
        <dbReference type="EC" id="7.1.1.9"/>
    </reaction>
</comment>
<keyword evidence="12" id="KW-1278">Translocase</keyword>
<evidence type="ECO:0000256" key="8">
    <source>
        <dbReference type="ARBA" id="ARBA00022617"/>
    </source>
</evidence>
<keyword evidence="10 20" id="KW-0812">Transmembrane</keyword>
<dbReference type="InterPro" id="IPR000883">
    <property type="entry name" value="Cyt_C_Oxase_1"/>
</dbReference>
<comment type="subcellular location">
    <subcellularLocation>
        <location evidence="2">Cell membrane</location>
        <topology evidence="2">Multi-pass membrane protein</topology>
    </subcellularLocation>
</comment>
<dbReference type="EMBL" id="UGQS01000002">
    <property type="protein sequence ID" value="STZ76784.1"/>
    <property type="molecule type" value="Genomic_DNA"/>
</dbReference>
<reference evidence="23 24" key="1">
    <citation type="submission" date="2018-06" db="EMBL/GenBank/DDBJ databases">
        <authorList>
            <consortium name="Pathogen Informatics"/>
            <person name="Doyle S."/>
        </authorList>
    </citation>
    <scope>NUCLEOTIDE SEQUENCE [LARGE SCALE GENOMIC DNA]</scope>
    <source>
        <strain evidence="23 24">NCTC10295</strain>
    </source>
</reference>
<evidence type="ECO:0000256" key="6">
    <source>
        <dbReference type="ARBA" id="ARBA00022448"/>
    </source>
</evidence>
<keyword evidence="14 21" id="KW-1133">Transmembrane helix</keyword>
<feature type="transmembrane region" description="Helical" evidence="21">
    <location>
        <begin position="92"/>
        <end position="115"/>
    </location>
</feature>
<dbReference type="GO" id="GO:0005886">
    <property type="term" value="C:plasma membrane"/>
    <property type="evidence" value="ECO:0007669"/>
    <property type="project" value="UniProtKB-SubCell"/>
</dbReference>
<keyword evidence="13 20" id="KW-0249">Electron transport</keyword>
<evidence type="ECO:0000256" key="17">
    <source>
        <dbReference type="ARBA" id="ARBA00023136"/>
    </source>
</evidence>
<feature type="transmembrane region" description="Helical" evidence="21">
    <location>
        <begin position="273"/>
        <end position="293"/>
    </location>
</feature>
<keyword evidence="9 20" id="KW-0679">Respiratory chain</keyword>
<feature type="transmembrane region" description="Helical" evidence="21">
    <location>
        <begin position="127"/>
        <end position="149"/>
    </location>
</feature>
<comment type="cofactor">
    <cofactor evidence="19">
        <name>Cu(2+)</name>
        <dbReference type="ChEBI" id="CHEBI:29036"/>
    </cofactor>
    <text evidence="19">Binds 1 copper ion per subunit, denoted as copper B.</text>
</comment>
<evidence type="ECO:0000256" key="5">
    <source>
        <dbReference type="ARBA" id="ARBA00012949"/>
    </source>
</evidence>
<keyword evidence="6 20" id="KW-0813">Transport</keyword>
<feature type="binding site" evidence="19">
    <location>
        <position position="257"/>
    </location>
    <ligand>
        <name>Cu cation</name>
        <dbReference type="ChEBI" id="CHEBI:23378"/>
        <label>B</label>
    </ligand>
</feature>
<dbReference type="CDD" id="cd01661">
    <property type="entry name" value="cbb3_Oxidase_I"/>
    <property type="match status" value="1"/>
</dbReference>
<feature type="transmembrane region" description="Helical" evidence="21">
    <location>
        <begin position="14"/>
        <end position="38"/>
    </location>
</feature>
<accession>A0A378UHD4</accession>
<dbReference type="GO" id="GO:0046872">
    <property type="term" value="F:metal ion binding"/>
    <property type="evidence" value="ECO:0007669"/>
    <property type="project" value="UniProtKB-KW"/>
</dbReference>
<dbReference type="AlphaFoldDB" id="A0A378UHD4"/>
<dbReference type="Pfam" id="PF00115">
    <property type="entry name" value="COX1"/>
    <property type="match status" value="1"/>
</dbReference>
<comment type="similarity">
    <text evidence="4 20">Belongs to the heme-copper respiratory oxidase family.</text>
</comment>
<dbReference type="InterPro" id="IPR023616">
    <property type="entry name" value="Cyt_c_oxase-like_su1_dom"/>
</dbReference>
<keyword evidence="16" id="KW-0186">Copper</keyword>
<dbReference type="PANTHER" id="PTHR10422">
    <property type="entry name" value="CYTOCHROME C OXIDASE SUBUNIT 1"/>
    <property type="match status" value="1"/>
</dbReference>
<keyword evidence="24" id="KW-1185">Reference proteome</keyword>
<evidence type="ECO:0000313" key="24">
    <source>
        <dbReference type="Proteomes" id="UP000254651"/>
    </source>
</evidence>
<sequence>MDTQTYNYKVVRQFAIMTVVWGIVGMLVGVIVAAQLYAPSLNLSEIGPWFHFGRLRPLHTNAVIFAFGGCGLFATSYYVVQRTCNTRLFCGPLAAFTFWGWQAVIVLAAITLPMGYTQGKEYAELEWPIDILITLVWVAYAIVFFGTIAKRKVKHIYVANWFYGAFILAVALLHIVNNISIPASFMKSYSVYSGAIDAMVQWWYGHNAVGFFLTAGFLGMMYYFVPKQAGRPVYSYRLSVVHFWALIFTYMWAGPHHLHYTALPDWTQSLGMILSLILFAPSWGGMINGIMTLSGAWDKLRTDPILKFLIVSLSFYGMSTFEGPMMSIKTVNALSHYTDWTVAHVHAGALGWVGFVTIGSVYYLIPRLFGREQMYSTKLIEAHFWIATIGVVLYIAAMWIAGVMQGLMWGSLNDDGTLTYSFVESVKRTMPYYAIRVVGGLLYLSGMFIMAYNVYRTAVSGKAVDAEIPAVSQTAHH</sequence>
<evidence type="ECO:0000256" key="16">
    <source>
        <dbReference type="ARBA" id="ARBA00023008"/>
    </source>
</evidence>
<dbReference type="InterPro" id="IPR036927">
    <property type="entry name" value="Cyt_c_oxase-like_su1_sf"/>
</dbReference>
<dbReference type="InterPro" id="IPR023615">
    <property type="entry name" value="Cyt_c_Oxase_su1_BS"/>
</dbReference>
<name>A0A378UHD4_BERDE</name>
<evidence type="ECO:0000256" key="18">
    <source>
        <dbReference type="ARBA" id="ARBA00047816"/>
    </source>
</evidence>
<dbReference type="GO" id="GO:0020037">
    <property type="term" value="F:heme binding"/>
    <property type="evidence" value="ECO:0007669"/>
    <property type="project" value="InterPro"/>
</dbReference>
<comment type="pathway">
    <text evidence="3">Energy metabolism; oxidative phosphorylation.</text>
</comment>
<proteinExistence type="inferred from homology"/>
<dbReference type="FunFam" id="1.20.210.10:FF:000005">
    <property type="entry name" value="Cytochrome c oxidase, cbb3-type, subunit I"/>
    <property type="match status" value="1"/>
</dbReference>
<evidence type="ECO:0000256" key="10">
    <source>
        <dbReference type="ARBA" id="ARBA00022692"/>
    </source>
</evidence>
<evidence type="ECO:0000256" key="1">
    <source>
        <dbReference type="ARBA" id="ARBA00001970"/>
    </source>
</evidence>
<feature type="transmembrane region" description="Helical" evidence="21">
    <location>
        <begin position="236"/>
        <end position="253"/>
    </location>
</feature>
<dbReference type="InterPro" id="IPR004677">
    <property type="entry name" value="Cyt_c_oxidase_cbb3_su1"/>
</dbReference>
<evidence type="ECO:0000256" key="15">
    <source>
        <dbReference type="ARBA" id="ARBA00023004"/>
    </source>
</evidence>
<comment type="cofactor">
    <cofactor evidence="1">
        <name>heme b</name>
        <dbReference type="ChEBI" id="CHEBI:60344"/>
    </cofactor>
</comment>
<feature type="transmembrane region" description="Helical" evidence="21">
    <location>
        <begin position="161"/>
        <end position="183"/>
    </location>
</feature>
<evidence type="ECO:0000256" key="11">
    <source>
        <dbReference type="ARBA" id="ARBA00022723"/>
    </source>
</evidence>
<keyword evidence="23" id="KW-0560">Oxidoreductase</keyword>
<feature type="transmembrane region" description="Helical" evidence="21">
    <location>
        <begin position="341"/>
        <end position="364"/>
    </location>
</feature>
<evidence type="ECO:0000256" key="2">
    <source>
        <dbReference type="ARBA" id="ARBA00004651"/>
    </source>
</evidence>
<evidence type="ECO:0000313" key="23">
    <source>
        <dbReference type="EMBL" id="STZ76784.1"/>
    </source>
</evidence>
<dbReference type="Proteomes" id="UP000254651">
    <property type="component" value="Unassembled WGS sequence"/>
</dbReference>
<dbReference type="NCBIfam" id="TIGR00780">
    <property type="entry name" value="ccoN"/>
    <property type="match status" value="1"/>
</dbReference>
<dbReference type="GO" id="GO:0006119">
    <property type="term" value="P:oxidative phosphorylation"/>
    <property type="evidence" value="ECO:0007669"/>
    <property type="project" value="UniProtKB-UniPathway"/>
</dbReference>
<feature type="transmembrane region" description="Helical" evidence="21">
    <location>
        <begin position="58"/>
        <end position="80"/>
    </location>
</feature>
<feature type="domain" description="Cytochrome oxidase subunit I profile" evidence="22">
    <location>
        <begin position="1"/>
        <end position="477"/>
    </location>
</feature>
<feature type="binding site" description="axial binding residue" evidence="19">
    <location>
        <position position="344"/>
    </location>
    <ligand>
        <name>heme b</name>
        <dbReference type="ChEBI" id="CHEBI:60344"/>
        <label>2; high-spin</label>
    </ligand>
    <ligandPart>
        <name>Fe</name>
        <dbReference type="ChEBI" id="CHEBI:18248"/>
    </ligandPart>
</feature>
<evidence type="ECO:0000256" key="7">
    <source>
        <dbReference type="ARBA" id="ARBA00022475"/>
    </source>
</evidence>
<keyword evidence="8 19" id="KW-0349">Heme</keyword>
<evidence type="ECO:0000256" key="14">
    <source>
        <dbReference type="ARBA" id="ARBA00022989"/>
    </source>
</evidence>
<keyword evidence="11 19" id="KW-0479">Metal-binding</keyword>
<evidence type="ECO:0000256" key="13">
    <source>
        <dbReference type="ARBA" id="ARBA00022982"/>
    </source>
</evidence>
<feature type="transmembrane region" description="Helical" evidence="21">
    <location>
        <begin position="384"/>
        <end position="410"/>
    </location>
</feature>
<dbReference type="GO" id="GO:0022904">
    <property type="term" value="P:respiratory electron transport chain"/>
    <property type="evidence" value="ECO:0007669"/>
    <property type="project" value="TreeGrafter"/>
</dbReference>
<evidence type="ECO:0000259" key="22">
    <source>
        <dbReference type="PROSITE" id="PS50855"/>
    </source>
</evidence>
<protein>
    <recommendedName>
        <fullName evidence="5">cytochrome-c oxidase</fullName>
        <ecNumber evidence="5">7.1.1.9</ecNumber>
    </recommendedName>
</protein>
<evidence type="ECO:0000256" key="3">
    <source>
        <dbReference type="ARBA" id="ARBA00004673"/>
    </source>
</evidence>
<dbReference type="EC" id="7.1.1.9" evidence="5"/>
<feature type="transmembrane region" description="Helical" evidence="21">
    <location>
        <begin position="430"/>
        <end position="452"/>
    </location>
</feature>
<evidence type="ECO:0000256" key="9">
    <source>
        <dbReference type="ARBA" id="ARBA00022660"/>
    </source>
</evidence>
<feature type="transmembrane region" description="Helical" evidence="21">
    <location>
        <begin position="203"/>
        <end position="224"/>
    </location>
</feature>
<evidence type="ECO:0000256" key="19">
    <source>
        <dbReference type="PIRSR" id="PIRSR604677-50"/>
    </source>
</evidence>
<feature type="binding site" description="axial binding residue" evidence="19">
    <location>
        <position position="346"/>
    </location>
    <ligand>
        <name>heme b</name>
        <dbReference type="ChEBI" id="CHEBI:60344"/>
        <label>1; low-spin</label>
    </ligand>
    <ligandPart>
        <name>Fe</name>
        <dbReference type="ChEBI" id="CHEBI:18248"/>
    </ligandPart>
</feature>